<dbReference type="CDD" id="cd22160">
    <property type="entry name" value="F-box_AtFBL13-like"/>
    <property type="match status" value="2"/>
</dbReference>
<organism evidence="2 3">
    <name type="scientific">Eragrostis curvula</name>
    <name type="common">weeping love grass</name>
    <dbReference type="NCBI Taxonomy" id="38414"/>
    <lineage>
        <taxon>Eukaryota</taxon>
        <taxon>Viridiplantae</taxon>
        <taxon>Streptophyta</taxon>
        <taxon>Embryophyta</taxon>
        <taxon>Tracheophyta</taxon>
        <taxon>Spermatophyta</taxon>
        <taxon>Magnoliopsida</taxon>
        <taxon>Liliopsida</taxon>
        <taxon>Poales</taxon>
        <taxon>Poaceae</taxon>
        <taxon>PACMAD clade</taxon>
        <taxon>Chloridoideae</taxon>
        <taxon>Eragrostideae</taxon>
        <taxon>Eragrostidinae</taxon>
        <taxon>Eragrostis</taxon>
    </lineage>
</organism>
<comment type="caution">
    <text evidence="2">The sequence shown here is derived from an EMBL/GenBank/DDBJ whole genome shotgun (WGS) entry which is preliminary data.</text>
</comment>
<keyword evidence="3" id="KW-1185">Reference proteome</keyword>
<accession>A0A5J9U039</accession>
<dbReference type="Proteomes" id="UP000324897">
    <property type="component" value="Unassembled WGS sequence"/>
</dbReference>
<protein>
    <recommendedName>
        <fullName evidence="1">F-box domain-containing protein</fullName>
    </recommendedName>
</protein>
<reference evidence="2 3" key="1">
    <citation type="journal article" date="2019" name="Sci. Rep.">
        <title>A high-quality genome of Eragrostis curvula grass provides insights into Poaceae evolution and supports new strategies to enhance forage quality.</title>
        <authorList>
            <person name="Carballo J."/>
            <person name="Santos B.A.C.M."/>
            <person name="Zappacosta D."/>
            <person name="Garbus I."/>
            <person name="Selva J.P."/>
            <person name="Gallo C.A."/>
            <person name="Diaz A."/>
            <person name="Albertini E."/>
            <person name="Caccamo M."/>
            <person name="Echenique V."/>
        </authorList>
    </citation>
    <scope>NUCLEOTIDE SEQUENCE [LARGE SCALE GENOMIC DNA]</scope>
    <source>
        <strain evidence="3">cv. Victoria</strain>
        <tissue evidence="2">Leaf</tissue>
    </source>
</reference>
<dbReference type="InterPro" id="IPR001810">
    <property type="entry name" value="F-box_dom"/>
</dbReference>
<dbReference type="InterPro" id="IPR032675">
    <property type="entry name" value="LRR_dom_sf"/>
</dbReference>
<dbReference type="AlphaFoldDB" id="A0A5J9U039"/>
<sequence length="889" mass="100515">MPQRRDNNKAPTASGRDPFGAIPDAVVHHVLGFLPARDAVRTCVLARRWRHLWRSLPRLRISNQRVWYLNRFVNRVLLLREPGVALDECEFDFCRFTQDDSGYLDLWIRQALMCRVQMLRVHLSAEERVRLADWPLVSLHLTRLELDGLVLDESFLDFSGCSVLEDLKITNCQTGTDKILSKSLKHLRITDCHLCYWLVPTHISAPSLISLQLYDYTFVTPVLESMPLLETASVKLGQNNEDYCEFYDEGGSEECSCSTCLMHYAKDERNTICVLLGGLSNVASLELIASYGMVIFKRDLRSCPTFSKLKTLSLNDWCLVADLNALLRFLQHTPVLEKLILQLCKRPKPAVEMEECNLILQSLKLGKLKVVEVKCPSIDDRVHNILKILRLCSPCLSEVSAIAGTDFGSSNGENVQGCVIQDARRLFDGMPLPVRSTASGSDRLSGLPEGVIHHVLSLLPAHDAVRTSVLARRWRHLWSSAPGIRVTGVKGWSSADKFIDFVDRLLKLRHGSAPPLEWCEFKFDPRDFNFDFYELAWKRHTRLWIGRALGCNVRMLRVSLDDMAAFRLARRPLFSQHLTRLELDCVETKNSHLDFSGCPVLVEMKMEYCFINAKEMSSASLKQLTMKECEFRQHQRTRISLPSLISLELSVYSGRAPLLGSMPSLEEAIISLNYGCSDYCVEGGPSECEDDSCGGCQYYNDSDDDGTSCLLLNGLSEATNLQLSFHRDVFVFCRDVKRCPKFTNLKTLVLSDWCLAADLNALICFLQHSPTLEKLTLTLSGVPECSMEQEGSYNLLEPSYASNHLKLVEIKCEEVDGRVHKILKTLSAYGIPLEHINIQQTNRSSGSGFDQVSILFALASPTARDKKIWDVIVPLRVQLLKYRATLCLM</sequence>
<dbReference type="PANTHER" id="PTHR34223">
    <property type="entry name" value="OS11G0201299 PROTEIN"/>
    <property type="match status" value="1"/>
</dbReference>
<dbReference type="InterPro" id="IPR036047">
    <property type="entry name" value="F-box-like_dom_sf"/>
</dbReference>
<evidence type="ECO:0000313" key="2">
    <source>
        <dbReference type="EMBL" id="TVU16787.1"/>
    </source>
</evidence>
<dbReference type="InterPro" id="IPR053781">
    <property type="entry name" value="F-box_AtFBL13-like"/>
</dbReference>
<dbReference type="SUPFAM" id="SSF52047">
    <property type="entry name" value="RNI-like"/>
    <property type="match status" value="2"/>
</dbReference>
<dbReference type="InterPro" id="IPR053197">
    <property type="entry name" value="F-box_SCFL_complex_component"/>
</dbReference>
<dbReference type="PANTHER" id="PTHR34223:SF22">
    <property type="entry name" value="OS11G0208300 PROTEIN"/>
    <property type="match status" value="1"/>
</dbReference>
<proteinExistence type="predicted"/>
<name>A0A5J9U039_9POAL</name>
<evidence type="ECO:0000259" key="1">
    <source>
        <dbReference type="PROSITE" id="PS50181"/>
    </source>
</evidence>
<dbReference type="OrthoDB" id="683255at2759"/>
<evidence type="ECO:0000313" key="3">
    <source>
        <dbReference type="Proteomes" id="UP000324897"/>
    </source>
</evidence>
<feature type="domain" description="F-box" evidence="1">
    <location>
        <begin position="441"/>
        <end position="477"/>
    </location>
</feature>
<dbReference type="Gene3D" id="3.80.10.10">
    <property type="entry name" value="Ribonuclease Inhibitor"/>
    <property type="match status" value="2"/>
</dbReference>
<dbReference type="PROSITE" id="PS50181">
    <property type="entry name" value="FBOX"/>
    <property type="match status" value="1"/>
</dbReference>
<dbReference type="Gene3D" id="1.20.1280.50">
    <property type="match status" value="2"/>
</dbReference>
<gene>
    <name evidence="2" type="ORF">EJB05_36942</name>
</gene>
<dbReference type="EMBL" id="RWGY01000030">
    <property type="protein sequence ID" value="TVU16787.1"/>
    <property type="molecule type" value="Genomic_DNA"/>
</dbReference>
<dbReference type="Gramene" id="TVU16787">
    <property type="protein sequence ID" value="TVU16787"/>
    <property type="gene ID" value="EJB05_36942"/>
</dbReference>
<dbReference type="Pfam" id="PF00646">
    <property type="entry name" value="F-box"/>
    <property type="match status" value="2"/>
</dbReference>
<dbReference type="SUPFAM" id="SSF81383">
    <property type="entry name" value="F-box domain"/>
    <property type="match status" value="2"/>
</dbReference>
<dbReference type="SMART" id="SM00256">
    <property type="entry name" value="FBOX"/>
    <property type="match status" value="2"/>
</dbReference>